<accession>A0A0K2CNT2</accession>
<dbReference type="KEGG" id="vg:26626084"/>
<dbReference type="GeneID" id="26626084"/>
<organism evidence="1 2">
    <name type="scientific">Brevibacillus phage Jenst</name>
    <dbReference type="NCBI Taxonomy" id="1691954"/>
    <lineage>
        <taxon>Viruses</taxon>
        <taxon>Duplodnaviria</taxon>
        <taxon>Heunggongvirae</taxon>
        <taxon>Uroviricota</taxon>
        <taxon>Caudoviricetes</taxon>
        <taxon>Jenstvirus</taxon>
        <taxon>Jenstvirus jenst</taxon>
    </lineage>
</organism>
<sequence>MHSKVTCQIHGFDYDMFEMIRGYKGESEEETAANVNEAIVKYSSSQELAYAITYLNSKEQGANACLSDITRPTIERLASFFELLRKKTKSVNTILPTINLSHIGETQLGNTEPKPLVA</sequence>
<evidence type="ECO:0000313" key="2">
    <source>
        <dbReference type="Proteomes" id="UP000208104"/>
    </source>
</evidence>
<dbReference type="EMBL" id="KT151955">
    <property type="protein sequence ID" value="ALA07265.1"/>
    <property type="molecule type" value="Genomic_DNA"/>
</dbReference>
<dbReference type="Proteomes" id="UP000208104">
    <property type="component" value="Segment"/>
</dbReference>
<gene>
    <name evidence="1" type="ORF">JENST_136</name>
</gene>
<dbReference type="RefSeq" id="YP_009199197.1">
    <property type="nucleotide sequence ID" value="NC_028805.1"/>
</dbReference>
<protein>
    <submittedName>
        <fullName evidence="1">Putative DNA polymerase I</fullName>
    </submittedName>
</protein>
<keyword evidence="2" id="KW-1185">Reference proteome</keyword>
<proteinExistence type="predicted"/>
<reference evidence="1 2" key="1">
    <citation type="journal article" date="2015" name="Genome Announc.">
        <title>Genome Sequences of Five Additional Brevibacillus laterosporus Bacteriophages.</title>
        <authorList>
            <person name="Merrill B.D."/>
            <person name="Berg J.A."/>
            <person name="Graves K.A."/>
            <person name="Ward A.T."/>
            <person name="Hilton J.A."/>
            <person name="Wake B.N."/>
            <person name="Grose J.H."/>
            <person name="Breakwell D.P."/>
            <person name="Burnett S.H."/>
        </authorList>
    </citation>
    <scope>NUCLEOTIDE SEQUENCE [LARGE SCALE GENOMIC DNA]</scope>
</reference>
<name>A0A0K2CNT2_9CAUD</name>
<evidence type="ECO:0000313" key="1">
    <source>
        <dbReference type="EMBL" id="ALA07265.1"/>
    </source>
</evidence>